<dbReference type="AlphaFoldDB" id="A0A8J2JBW1"/>
<evidence type="ECO:0000256" key="1">
    <source>
        <dbReference type="SAM" id="Phobius"/>
    </source>
</evidence>
<dbReference type="Proteomes" id="UP000708208">
    <property type="component" value="Unassembled WGS sequence"/>
</dbReference>
<organism evidence="2 3">
    <name type="scientific">Allacma fusca</name>
    <dbReference type="NCBI Taxonomy" id="39272"/>
    <lineage>
        <taxon>Eukaryota</taxon>
        <taxon>Metazoa</taxon>
        <taxon>Ecdysozoa</taxon>
        <taxon>Arthropoda</taxon>
        <taxon>Hexapoda</taxon>
        <taxon>Collembola</taxon>
        <taxon>Symphypleona</taxon>
        <taxon>Sminthuridae</taxon>
        <taxon>Allacma</taxon>
    </lineage>
</organism>
<keyword evidence="3" id="KW-1185">Reference proteome</keyword>
<feature type="non-terminal residue" evidence="2">
    <location>
        <position position="1"/>
    </location>
</feature>
<name>A0A8J2JBW1_9HEXA</name>
<feature type="transmembrane region" description="Helical" evidence="1">
    <location>
        <begin position="12"/>
        <end position="32"/>
    </location>
</feature>
<accession>A0A8J2JBW1</accession>
<evidence type="ECO:0000313" key="2">
    <source>
        <dbReference type="EMBL" id="CAG7717340.1"/>
    </source>
</evidence>
<gene>
    <name evidence="2" type="ORF">AFUS01_LOCUS6801</name>
</gene>
<keyword evidence="1" id="KW-0472">Membrane</keyword>
<dbReference type="EMBL" id="CAJVCH010045033">
    <property type="protein sequence ID" value="CAG7717340.1"/>
    <property type="molecule type" value="Genomic_DNA"/>
</dbReference>
<reference evidence="2" key="1">
    <citation type="submission" date="2021-06" db="EMBL/GenBank/DDBJ databases">
        <authorList>
            <person name="Hodson N. C."/>
            <person name="Mongue J. A."/>
            <person name="Jaron S. K."/>
        </authorList>
    </citation>
    <scope>NUCLEOTIDE SEQUENCE</scope>
</reference>
<evidence type="ECO:0000313" key="3">
    <source>
        <dbReference type="Proteomes" id="UP000708208"/>
    </source>
</evidence>
<sequence length="51" mass="5652">MLKDRVFSQRTIHALVAYAIVILQGTLILTSVKRATVVSKSIISLSWPINV</sequence>
<keyword evidence="1" id="KW-1133">Transmembrane helix</keyword>
<feature type="non-terminal residue" evidence="2">
    <location>
        <position position="51"/>
    </location>
</feature>
<proteinExistence type="predicted"/>
<comment type="caution">
    <text evidence="2">The sequence shown here is derived from an EMBL/GenBank/DDBJ whole genome shotgun (WGS) entry which is preliminary data.</text>
</comment>
<protein>
    <submittedName>
        <fullName evidence="2">Uncharacterized protein</fullName>
    </submittedName>
</protein>
<keyword evidence="1" id="KW-0812">Transmembrane</keyword>